<evidence type="ECO:0000313" key="1">
    <source>
        <dbReference type="EMBL" id="KAK7884407.1"/>
    </source>
</evidence>
<sequence length="208" mass="23735">MTCLRPRSAHERTLRLYRAFVYLHIAHTQIQGKGGQLVRTCRKTLRESPALKRGLKANKALKGFKPFSKPFDWMEAKDQCDPGTLRLTPEPCIKKMLDVLSSYKSFVSFLAELKSCPVAAEVVPVLRQLHKDMSSCVRSRTEYHPHHKVDHINFKSTEFWKEGLLCDYTMERLFSFSILTARVFSVGDPVNHAAPTEPADSPKCTLQN</sequence>
<name>A0AAW0MXJ7_9GOBI</name>
<reference evidence="2" key="1">
    <citation type="submission" date="2024-04" db="EMBL/GenBank/DDBJ databases">
        <title>Salinicola lusitanus LLJ914,a marine bacterium isolated from the Okinawa Trough.</title>
        <authorList>
            <person name="Li J."/>
        </authorList>
    </citation>
    <scope>NUCLEOTIDE SEQUENCE [LARGE SCALE GENOMIC DNA]</scope>
</reference>
<accession>A0AAW0MXJ7</accession>
<dbReference type="EMBL" id="JBBPFD010000020">
    <property type="protein sequence ID" value="KAK7884407.1"/>
    <property type="molecule type" value="Genomic_DNA"/>
</dbReference>
<comment type="caution">
    <text evidence="1">The sequence shown here is derived from an EMBL/GenBank/DDBJ whole genome shotgun (WGS) entry which is preliminary data.</text>
</comment>
<protein>
    <submittedName>
        <fullName evidence="1">Uncharacterized protein</fullName>
    </submittedName>
</protein>
<dbReference type="Proteomes" id="UP001460270">
    <property type="component" value="Unassembled WGS sequence"/>
</dbReference>
<dbReference type="AlphaFoldDB" id="A0AAW0MXJ7"/>
<evidence type="ECO:0000313" key="2">
    <source>
        <dbReference type="Proteomes" id="UP001460270"/>
    </source>
</evidence>
<proteinExistence type="predicted"/>
<organism evidence="1 2">
    <name type="scientific">Mugilogobius chulae</name>
    <name type="common">yellowstripe goby</name>
    <dbReference type="NCBI Taxonomy" id="88201"/>
    <lineage>
        <taxon>Eukaryota</taxon>
        <taxon>Metazoa</taxon>
        <taxon>Chordata</taxon>
        <taxon>Craniata</taxon>
        <taxon>Vertebrata</taxon>
        <taxon>Euteleostomi</taxon>
        <taxon>Actinopterygii</taxon>
        <taxon>Neopterygii</taxon>
        <taxon>Teleostei</taxon>
        <taxon>Neoteleostei</taxon>
        <taxon>Acanthomorphata</taxon>
        <taxon>Gobiaria</taxon>
        <taxon>Gobiiformes</taxon>
        <taxon>Gobioidei</taxon>
        <taxon>Gobiidae</taxon>
        <taxon>Gobionellinae</taxon>
        <taxon>Mugilogobius</taxon>
    </lineage>
</organism>
<dbReference type="Gene3D" id="1.20.1250.10">
    <property type="match status" value="1"/>
</dbReference>
<keyword evidence="2" id="KW-1185">Reference proteome</keyword>
<dbReference type="InterPro" id="IPR009079">
    <property type="entry name" value="4_helix_cytokine-like_core"/>
</dbReference>
<gene>
    <name evidence="1" type="ORF">WMY93_027530</name>
</gene>